<evidence type="ECO:0000256" key="1">
    <source>
        <dbReference type="SAM" id="Coils"/>
    </source>
</evidence>
<feature type="region of interest" description="Disordered" evidence="2">
    <location>
        <begin position="34"/>
        <end position="69"/>
    </location>
</feature>
<dbReference type="Proteomes" id="UP000515570">
    <property type="component" value="Chromosome"/>
</dbReference>
<reference evidence="4 5" key="1">
    <citation type="submission" date="2020-07" db="EMBL/GenBank/DDBJ databases">
        <title>non toxigenic Corynebacterium sp. nov from a clinical source.</title>
        <authorList>
            <person name="Bernier A.-M."/>
            <person name="Bernard K."/>
        </authorList>
    </citation>
    <scope>NUCLEOTIDE SEQUENCE [LARGE SCALE GENOMIC DNA]</scope>
    <source>
        <strain evidence="5">NML 93-0612</strain>
    </source>
</reference>
<feature type="transmembrane region" description="Helical" evidence="3">
    <location>
        <begin position="382"/>
        <end position="397"/>
    </location>
</feature>
<feature type="coiled-coil region" evidence="1">
    <location>
        <begin position="4"/>
        <end position="31"/>
    </location>
</feature>
<feature type="transmembrane region" description="Helical" evidence="3">
    <location>
        <begin position="438"/>
        <end position="456"/>
    </location>
</feature>
<feature type="transmembrane region" description="Helical" evidence="3">
    <location>
        <begin position="533"/>
        <end position="552"/>
    </location>
</feature>
<feature type="transmembrane region" description="Helical" evidence="3">
    <location>
        <begin position="130"/>
        <end position="146"/>
    </location>
</feature>
<gene>
    <name evidence="4" type="ORF">HW450_00045</name>
</gene>
<evidence type="ECO:0000256" key="2">
    <source>
        <dbReference type="SAM" id="MobiDB-lite"/>
    </source>
</evidence>
<accession>A0A7G5FF13</accession>
<evidence type="ECO:0000313" key="4">
    <source>
        <dbReference type="EMBL" id="QMV85204.1"/>
    </source>
</evidence>
<keyword evidence="1" id="KW-0175">Coiled coil</keyword>
<keyword evidence="3" id="KW-0472">Membrane</keyword>
<feature type="transmembrane region" description="Helical" evidence="3">
    <location>
        <begin position="468"/>
        <end position="493"/>
    </location>
</feature>
<dbReference type="InterPro" id="IPR019286">
    <property type="entry name" value="DUF2339_TM"/>
</dbReference>
<feature type="transmembrane region" description="Helical" evidence="3">
    <location>
        <begin position="208"/>
        <end position="225"/>
    </location>
</feature>
<name>A0A7G5FF13_9CORY</name>
<dbReference type="PANTHER" id="PTHR38434:SF1">
    <property type="entry name" value="BLL2549 PROTEIN"/>
    <property type="match status" value="1"/>
</dbReference>
<feature type="transmembrane region" description="Helical" evidence="3">
    <location>
        <begin position="558"/>
        <end position="577"/>
    </location>
</feature>
<dbReference type="PANTHER" id="PTHR38434">
    <property type="entry name" value="BLL2549 PROTEIN"/>
    <property type="match status" value="1"/>
</dbReference>
<dbReference type="RefSeq" id="WP_182386009.1">
    <property type="nucleotide sequence ID" value="NZ_CP059833.1"/>
</dbReference>
<evidence type="ECO:0000256" key="3">
    <source>
        <dbReference type="SAM" id="Phobius"/>
    </source>
</evidence>
<organism evidence="4 5">
    <name type="scientific">Corynebacterium hindlerae</name>
    <dbReference type="NCBI Taxonomy" id="699041"/>
    <lineage>
        <taxon>Bacteria</taxon>
        <taxon>Bacillati</taxon>
        <taxon>Actinomycetota</taxon>
        <taxon>Actinomycetes</taxon>
        <taxon>Mycobacteriales</taxon>
        <taxon>Corynebacteriaceae</taxon>
        <taxon>Corynebacterium</taxon>
    </lineage>
</organism>
<keyword evidence="3" id="KW-0812">Transmembrane</keyword>
<sequence length="587" mass="63666">MKLNDSDQERLRNIADKLNDAETALDDIRKDLFTMYESSQPEEEMNAPPVQPEPEPQLAPEPEPEPEPVALAVDKPAPVAKEAPPPFWQDEQFVIRAVAVGGVLITLAGVSLLIALAIQNGWLGPLGRVIGAWLIAALLLGGAVVVRRRGLAKEGLYALTTASLLTSSLTTMATVSMLGWWPPIVGASVLVVLLALFSSLARAWDDEMMLNITIVSGFIMFFLYLTSGDFFTFPVIAPALFIAVCSMQKRWTSSRNLAALIGPVAIPAALYQDGFPLSMTVIIGVAVFVSVALLDEWGDPSDLNLGFTSPMVMLGIGALLSESFLELTVMVATIAGFTILAVLFYNKYAVFPLTMLPLVYLLWWSRASALGAGVILERPTLVAVYFVVFSGLAWWISRHNNYNWYPWASMFGIGILLTSELGKAVLFKKPLWLTDHIALVQAIAILVFMVTIFLVRHAFQRYPIAAQVIIGIAGLHLSALVIVTVTTYLFSLLGENSMWLGYLVGHALVSISWMLLAAYILVVTNAFSRSTSLAVGLILAIASVVKLVFFDLGTLEGVPRVIAFLISGLALLAIASLRAKKTKSLNA</sequence>
<feature type="transmembrane region" description="Helical" evidence="3">
    <location>
        <begin position="231"/>
        <end position="247"/>
    </location>
</feature>
<feature type="transmembrane region" description="Helical" evidence="3">
    <location>
        <begin position="277"/>
        <end position="294"/>
    </location>
</feature>
<keyword evidence="5" id="KW-1185">Reference proteome</keyword>
<feature type="transmembrane region" description="Helical" evidence="3">
    <location>
        <begin position="155"/>
        <end position="174"/>
    </location>
</feature>
<dbReference type="Pfam" id="PF10101">
    <property type="entry name" value="DUF2339"/>
    <property type="match status" value="1"/>
</dbReference>
<proteinExistence type="predicted"/>
<dbReference type="AlphaFoldDB" id="A0A7G5FF13"/>
<feature type="transmembrane region" description="Helical" evidence="3">
    <location>
        <begin position="93"/>
        <end position="118"/>
    </location>
</feature>
<evidence type="ECO:0000313" key="5">
    <source>
        <dbReference type="Proteomes" id="UP000515570"/>
    </source>
</evidence>
<protein>
    <submittedName>
        <fullName evidence="4">DUF2339 domain-containing protein</fullName>
    </submittedName>
</protein>
<feature type="transmembrane region" description="Helical" evidence="3">
    <location>
        <begin position="499"/>
        <end position="521"/>
    </location>
</feature>
<feature type="transmembrane region" description="Helical" evidence="3">
    <location>
        <begin position="180"/>
        <end position="201"/>
    </location>
</feature>
<feature type="compositionally biased region" description="Pro residues" evidence="2">
    <location>
        <begin position="49"/>
        <end position="61"/>
    </location>
</feature>
<dbReference type="EMBL" id="CP059833">
    <property type="protein sequence ID" value="QMV85204.1"/>
    <property type="molecule type" value="Genomic_DNA"/>
</dbReference>
<keyword evidence="3" id="KW-1133">Transmembrane helix</keyword>
<feature type="transmembrane region" description="Helical" evidence="3">
    <location>
        <begin position="404"/>
        <end position="426"/>
    </location>
</feature>